<evidence type="ECO:0000256" key="8">
    <source>
        <dbReference type="ARBA" id="ARBA00023170"/>
    </source>
</evidence>
<dbReference type="GO" id="GO:0016020">
    <property type="term" value="C:membrane"/>
    <property type="evidence" value="ECO:0007669"/>
    <property type="project" value="UniProtKB-SubCell"/>
</dbReference>
<dbReference type="InterPro" id="IPR003591">
    <property type="entry name" value="Leu-rich_rpt_typical-subtyp"/>
</dbReference>
<dbReference type="AlphaFoldDB" id="A0A507CNY7"/>
<evidence type="ECO:0000256" key="6">
    <source>
        <dbReference type="ARBA" id="ARBA00022989"/>
    </source>
</evidence>
<evidence type="ECO:0000256" key="10">
    <source>
        <dbReference type="SAM" id="MobiDB-lite"/>
    </source>
</evidence>
<dbReference type="SUPFAM" id="SSF52058">
    <property type="entry name" value="L domain-like"/>
    <property type="match status" value="2"/>
</dbReference>
<reference evidence="12 13" key="1">
    <citation type="journal article" date="2019" name="Sci. Rep.">
        <title>Comparative genomics of chytrid fungi reveal insights into the obligate biotrophic and pathogenic lifestyle of Synchytrium endobioticum.</title>
        <authorList>
            <person name="van de Vossenberg B.T.L.H."/>
            <person name="Warris S."/>
            <person name="Nguyen H.D.T."/>
            <person name="van Gent-Pelzer M.P.E."/>
            <person name="Joly D.L."/>
            <person name="van de Geest H.C."/>
            <person name="Bonants P.J.M."/>
            <person name="Smith D.S."/>
            <person name="Levesque C.A."/>
            <person name="van der Lee T.A.J."/>
        </authorList>
    </citation>
    <scope>NUCLEOTIDE SEQUENCE [LARGE SCALE GENOMIC DNA]</scope>
    <source>
        <strain evidence="12 13">CBS 675.73</strain>
    </source>
</reference>
<accession>A0A507CNY7</accession>
<evidence type="ECO:0000313" key="13">
    <source>
        <dbReference type="Proteomes" id="UP000320333"/>
    </source>
</evidence>
<evidence type="ECO:0000256" key="7">
    <source>
        <dbReference type="ARBA" id="ARBA00023136"/>
    </source>
</evidence>
<evidence type="ECO:0000256" key="9">
    <source>
        <dbReference type="ARBA" id="ARBA00023180"/>
    </source>
</evidence>
<dbReference type="Pfam" id="PF00560">
    <property type="entry name" value="LRR_1"/>
    <property type="match status" value="2"/>
</dbReference>
<keyword evidence="5" id="KW-0677">Repeat</keyword>
<sequence length="619" mass="68349">MHLLDLPIEVLQLIFLQLDLFKTAKYRRVCRSFNNVLTVHPFSNLIGLVHIGHIPITARAFSDFFCFVTPASFGKDFLTGIQTELLKHHDGLETRNDFAVIPLKSSNAASLLECFPSEFSRRSEPLHLVGPLPTTIGCLKQLTALELEGHKLSGPIPRSLGDLTRLTNLNLKGNRVTGPSNLNLKGNRVTGPILAELCNLVNLRNLNLARTDLDEAIPDSIGNLVNLEVLDMSYARLTGSIPASIGNLVNLVELNLRCNWLTGLPDAFGAMTKLQMLSLEGNGFTGSIPASLGRCMQLTTFLARRNSFTGSVHESIFRLPLLRHLRLDMNSLTWESSPTSYVRAQPIRMETIQLASGVNPDSDRESGTTICSSSAPRDLQSANIASNQLNGESFDGTTDRPALFLDLSHNVLSGVIPHFITTLTNLQELTLSESKLKGPLPTEIGSHNQLSGEIPPIFMLSNLSTLRLNNNNLVGRLHQNLNIIFPRGLRSLELSHNQLSGPLPKFDACEHIETLHLDHNRFSGHLPTQDLKNLESLNLSHNQLSGPLPASMFGGMKRIAMLDLSSNQFSGLVPESLECHWELNLLDLSGNHLEGNLPDCFRTGSGKKSMIPLRWERRW</sequence>
<evidence type="ECO:0000256" key="2">
    <source>
        <dbReference type="ARBA" id="ARBA00022614"/>
    </source>
</evidence>
<evidence type="ECO:0000256" key="1">
    <source>
        <dbReference type="ARBA" id="ARBA00004167"/>
    </source>
</evidence>
<feature type="domain" description="F-box" evidence="11">
    <location>
        <begin position="1"/>
        <end position="45"/>
    </location>
</feature>
<dbReference type="Pfam" id="PF13855">
    <property type="entry name" value="LRR_8"/>
    <property type="match status" value="1"/>
</dbReference>
<dbReference type="FunFam" id="3.80.10.10:FF:000095">
    <property type="entry name" value="LRR receptor-like serine/threonine-protein kinase GSO1"/>
    <property type="match status" value="1"/>
</dbReference>
<keyword evidence="2" id="KW-0433">Leucine-rich repeat</keyword>
<evidence type="ECO:0000256" key="5">
    <source>
        <dbReference type="ARBA" id="ARBA00022737"/>
    </source>
</evidence>
<name>A0A507CNY7_9FUNG</name>
<keyword evidence="3" id="KW-0812">Transmembrane</keyword>
<dbReference type="PANTHER" id="PTHR27000:SF679">
    <property type="entry name" value="OS01G0170300 PROTEIN"/>
    <property type="match status" value="1"/>
</dbReference>
<keyword evidence="7" id="KW-0472">Membrane</keyword>
<keyword evidence="6" id="KW-1133">Transmembrane helix</keyword>
<evidence type="ECO:0000256" key="3">
    <source>
        <dbReference type="ARBA" id="ARBA00022692"/>
    </source>
</evidence>
<keyword evidence="13" id="KW-1185">Reference proteome</keyword>
<dbReference type="Proteomes" id="UP000320333">
    <property type="component" value="Unassembled WGS sequence"/>
</dbReference>
<proteinExistence type="predicted"/>
<comment type="caution">
    <text evidence="12">The sequence shown here is derived from an EMBL/GenBank/DDBJ whole genome shotgun (WGS) entry which is preliminary data.</text>
</comment>
<dbReference type="Gene3D" id="3.80.10.10">
    <property type="entry name" value="Ribonuclease Inhibitor"/>
    <property type="match status" value="5"/>
</dbReference>
<dbReference type="InterPro" id="IPR032675">
    <property type="entry name" value="LRR_dom_sf"/>
</dbReference>
<dbReference type="Pfam" id="PF23598">
    <property type="entry name" value="LRR_14"/>
    <property type="match status" value="1"/>
</dbReference>
<dbReference type="InterPro" id="IPR036047">
    <property type="entry name" value="F-box-like_dom_sf"/>
</dbReference>
<dbReference type="SMART" id="SM00369">
    <property type="entry name" value="LRR_TYP"/>
    <property type="match status" value="6"/>
</dbReference>
<protein>
    <recommendedName>
        <fullName evidence="11">F-box domain-containing protein</fullName>
    </recommendedName>
</protein>
<evidence type="ECO:0000256" key="4">
    <source>
        <dbReference type="ARBA" id="ARBA00022729"/>
    </source>
</evidence>
<dbReference type="EMBL" id="QEAP01001786">
    <property type="protein sequence ID" value="TPX40846.1"/>
    <property type="molecule type" value="Genomic_DNA"/>
</dbReference>
<dbReference type="InterPro" id="IPR001611">
    <property type="entry name" value="Leu-rich_rpt"/>
</dbReference>
<dbReference type="FunFam" id="3.80.10.10:FF:000041">
    <property type="entry name" value="LRR receptor-like serine/threonine-protein kinase ERECTA"/>
    <property type="match status" value="1"/>
</dbReference>
<keyword evidence="8" id="KW-0675">Receptor</keyword>
<keyword evidence="4" id="KW-0732">Signal</keyword>
<evidence type="ECO:0000259" key="11">
    <source>
        <dbReference type="PROSITE" id="PS50181"/>
    </source>
</evidence>
<organism evidence="12 13">
    <name type="scientific">Chytriomyces confervae</name>
    <dbReference type="NCBI Taxonomy" id="246404"/>
    <lineage>
        <taxon>Eukaryota</taxon>
        <taxon>Fungi</taxon>
        <taxon>Fungi incertae sedis</taxon>
        <taxon>Chytridiomycota</taxon>
        <taxon>Chytridiomycota incertae sedis</taxon>
        <taxon>Chytridiomycetes</taxon>
        <taxon>Chytridiales</taxon>
        <taxon>Chytriomycetaceae</taxon>
        <taxon>Chytriomyces</taxon>
    </lineage>
</organism>
<dbReference type="SUPFAM" id="SSF81383">
    <property type="entry name" value="F-box domain"/>
    <property type="match status" value="1"/>
</dbReference>
<dbReference type="PROSITE" id="PS50181">
    <property type="entry name" value="FBOX"/>
    <property type="match status" value="1"/>
</dbReference>
<keyword evidence="9" id="KW-0325">Glycoprotein</keyword>
<dbReference type="STRING" id="246404.A0A507CNY7"/>
<evidence type="ECO:0000313" key="12">
    <source>
        <dbReference type="EMBL" id="TPX40846.1"/>
    </source>
</evidence>
<gene>
    <name evidence="12" type="ORF">CcCBS67573_g10602</name>
</gene>
<dbReference type="SMART" id="SM00256">
    <property type="entry name" value="FBOX"/>
    <property type="match status" value="1"/>
</dbReference>
<dbReference type="PRINTS" id="PR00019">
    <property type="entry name" value="LEURICHRPT"/>
</dbReference>
<dbReference type="OrthoDB" id="1517790at2759"/>
<dbReference type="Pfam" id="PF00646">
    <property type="entry name" value="F-box"/>
    <property type="match status" value="1"/>
</dbReference>
<dbReference type="PANTHER" id="PTHR27000">
    <property type="entry name" value="LEUCINE-RICH REPEAT RECEPTOR-LIKE PROTEIN KINASE FAMILY PROTEIN-RELATED"/>
    <property type="match status" value="1"/>
</dbReference>
<dbReference type="InterPro" id="IPR055414">
    <property type="entry name" value="LRR_R13L4/SHOC2-like"/>
</dbReference>
<dbReference type="InterPro" id="IPR001810">
    <property type="entry name" value="F-box_dom"/>
</dbReference>
<comment type="subcellular location">
    <subcellularLocation>
        <location evidence="1">Membrane</location>
        <topology evidence="1">Single-pass membrane protein</topology>
    </subcellularLocation>
</comment>
<feature type="region of interest" description="Disordered" evidence="10">
    <location>
        <begin position="356"/>
        <end position="375"/>
    </location>
</feature>